<dbReference type="EMBL" id="AJ937766">
    <property type="protein sequence ID" value="CAI78816.1"/>
    <property type="molecule type" value="Genomic_DNA"/>
</dbReference>
<evidence type="ECO:0000259" key="3">
    <source>
        <dbReference type="PROSITE" id="PS51832"/>
    </source>
</evidence>
<feature type="domain" description="HD-GYP" evidence="3">
    <location>
        <begin position="271"/>
        <end position="466"/>
    </location>
</feature>
<dbReference type="InterPro" id="IPR006675">
    <property type="entry name" value="HDIG_dom"/>
</dbReference>
<dbReference type="InterPro" id="IPR037522">
    <property type="entry name" value="HD_GYP_dom"/>
</dbReference>
<organism evidence="4">
    <name type="scientific">uncultured Latescibacterota bacterium</name>
    <dbReference type="NCBI Taxonomy" id="199737"/>
    <lineage>
        <taxon>Bacteria</taxon>
        <taxon>Pseudomonadati</taxon>
        <taxon>Candidatus Latescibacterota</taxon>
        <taxon>environmental samples</taxon>
    </lineage>
</organism>
<name>Q2YZV6_9BACT</name>
<dbReference type="PANTHER" id="PTHR45228:SF4">
    <property type="entry name" value="LIPOPROTEIN"/>
    <property type="match status" value="1"/>
</dbReference>
<feature type="region of interest" description="Disordered" evidence="1">
    <location>
        <begin position="915"/>
        <end position="937"/>
    </location>
</feature>
<reference evidence="4" key="1">
    <citation type="journal article" date="2005" name="Environ. Microbiol.">
        <title>Lateral gene transfer and phylogenetic assignment of environmental fosmid clones.</title>
        <authorList>
            <person name="Nesbo C.L."/>
            <person name="Boucher Y."/>
            <person name="Dlutek M."/>
            <person name="Doolittle F.W."/>
        </authorList>
    </citation>
    <scope>NUCLEOTIDE SEQUENCE</scope>
</reference>
<proteinExistence type="predicted"/>
<dbReference type="Gene3D" id="1.10.3210.10">
    <property type="entry name" value="Hypothetical protein af1432"/>
    <property type="match status" value="2"/>
</dbReference>
<feature type="compositionally biased region" description="Low complexity" evidence="1">
    <location>
        <begin position="920"/>
        <end position="929"/>
    </location>
</feature>
<keyword evidence="2" id="KW-0472">Membrane</keyword>
<protein>
    <recommendedName>
        <fullName evidence="3">HD-GYP domain-containing protein</fullName>
    </recommendedName>
</protein>
<dbReference type="PANTHER" id="PTHR45228">
    <property type="entry name" value="CYCLIC DI-GMP PHOSPHODIESTERASE TM_0186-RELATED"/>
    <property type="match status" value="1"/>
</dbReference>
<feature type="transmembrane region" description="Helical" evidence="2">
    <location>
        <begin position="50"/>
        <end position="68"/>
    </location>
</feature>
<evidence type="ECO:0000256" key="1">
    <source>
        <dbReference type="SAM" id="MobiDB-lite"/>
    </source>
</evidence>
<feature type="domain" description="HD-GYP" evidence="3">
    <location>
        <begin position="725"/>
        <end position="920"/>
    </location>
</feature>
<feature type="transmembrane region" description="Helical" evidence="2">
    <location>
        <begin position="502"/>
        <end position="521"/>
    </location>
</feature>
<feature type="transmembrane region" description="Helical" evidence="2">
    <location>
        <begin position="563"/>
        <end position="590"/>
    </location>
</feature>
<sequence>MRPERSGQSPVGLRLMSKKSFPRCNVFALGVAVAALAILLTSLAVASKSLPAGSLGIWLVLLIAPVVLRTSGPSTKQVVATTPVPALAMLLVLGTAPSLLAVGIQILVGEFLRTVRLHNRHHSLSPVNTDKNRPFVTLNPWRTAFNMGQIILALFAAGVVLTLTLRASGYPLARGMTELKPSAIGAVVAASIAYHLVNTCLVTIVVWLETKASMRHLWRSQHLWRTAQFFWVPLGAFVLASLYSHHLYIPFAIVYASELCATRLGAAIMRLRALLAQTIEVLRTILLKTAPHLEQETERIRALALQLAHALHLNAFERAAMEKAIPLLNMGYVGVEKHLLVSKPHWEESERQQILRHPLRGARILSKTHHLKEAARLVALHHERMDGTGYPQGLKAPDIPLGARILGTVEAYVGMTSARPHRGAFGKKQAIQELCTDAYDARVVAHLARIEGIPIPPPAAPEEQRSSAKAGSSWVEKLRQIRDFLYYPRPPETEKLSPYPVWFARAFFLPAPLLFIALYALSADTLTEIGYNGALWLGVILASAILAPVFLRRGATLSAVSGSLVAATLLLPHAQVLAYCLVAGTILGAWEFARRRLPTSGASLSAGTIAAVAVYHLLETHPGPIVLFDSGAGPVYLVQAVATALAFGIASSGTASILEGAVQRLSPCRVMMGSYLPFLPEMLLYLLGGIVMAAMYSLFGPAGAALALVYPLLDLHFDIWHQNQLQKSYTELLEAEAAAIDEKDSYTRGHSQRVSAYAMAVAREMGLTEGKVNLIEEGGFEHDIGKMAWEDGMLMRPGPLSPDEYRLMLKHPADGAEIAGKMGAPRPVIDMIYHHHEHFNGRGFPEQLAGERIPLPARILHVVDAFDAMTSGRPYTRNKTTIEAFQELHRCAGTDFDPEVVDAFTRAYRKGKITVGGGDPRSAARTAEPAPEPAGVY</sequence>
<feature type="transmembrane region" description="Helical" evidence="2">
    <location>
        <begin position="683"/>
        <end position="713"/>
    </location>
</feature>
<dbReference type="NCBIfam" id="TIGR00277">
    <property type="entry name" value="HDIG"/>
    <property type="match status" value="1"/>
</dbReference>
<dbReference type="SUPFAM" id="SSF109604">
    <property type="entry name" value="HD-domain/PDEase-like"/>
    <property type="match status" value="2"/>
</dbReference>
<feature type="transmembrane region" description="Helical" evidence="2">
    <location>
        <begin position="88"/>
        <end position="112"/>
    </location>
</feature>
<feature type="transmembrane region" description="Helical" evidence="2">
    <location>
        <begin position="143"/>
        <end position="163"/>
    </location>
</feature>
<feature type="transmembrane region" description="Helical" evidence="2">
    <location>
        <begin position="597"/>
        <end position="618"/>
    </location>
</feature>
<feature type="transmembrane region" description="Helical" evidence="2">
    <location>
        <begin position="183"/>
        <end position="208"/>
    </location>
</feature>
<evidence type="ECO:0000256" key="2">
    <source>
        <dbReference type="SAM" id="Phobius"/>
    </source>
</evidence>
<feature type="transmembrane region" description="Helical" evidence="2">
    <location>
        <begin position="638"/>
        <end position="662"/>
    </location>
</feature>
<feature type="transmembrane region" description="Helical" evidence="2">
    <location>
        <begin position="20"/>
        <end position="43"/>
    </location>
</feature>
<dbReference type="CDD" id="cd00077">
    <property type="entry name" value="HDc"/>
    <property type="match status" value="2"/>
</dbReference>
<dbReference type="InterPro" id="IPR003607">
    <property type="entry name" value="HD/PDEase_dom"/>
</dbReference>
<evidence type="ECO:0000313" key="4">
    <source>
        <dbReference type="EMBL" id="CAI78816.1"/>
    </source>
</evidence>
<dbReference type="PROSITE" id="PS51832">
    <property type="entry name" value="HD_GYP"/>
    <property type="match status" value="2"/>
</dbReference>
<keyword evidence="2" id="KW-1133">Transmembrane helix</keyword>
<feature type="transmembrane region" description="Helical" evidence="2">
    <location>
        <begin position="533"/>
        <end position="551"/>
    </location>
</feature>
<dbReference type="SMART" id="SM00471">
    <property type="entry name" value="HDc"/>
    <property type="match status" value="1"/>
</dbReference>
<keyword evidence="2" id="KW-0812">Transmembrane</keyword>
<dbReference type="AlphaFoldDB" id="Q2YZV6"/>
<accession>Q2YZV6</accession>
<dbReference type="Pfam" id="PF13487">
    <property type="entry name" value="HD_5"/>
    <property type="match status" value="2"/>
</dbReference>
<dbReference type="InterPro" id="IPR052020">
    <property type="entry name" value="Cyclic_di-GMP/3'3'-cGAMP_PDE"/>
</dbReference>
<feature type="transmembrane region" description="Helical" evidence="2">
    <location>
        <begin position="229"/>
        <end position="249"/>
    </location>
</feature>